<dbReference type="EMBL" id="JAUKUA010000005">
    <property type="protein sequence ID" value="KAK0711518.1"/>
    <property type="molecule type" value="Genomic_DNA"/>
</dbReference>
<keyword evidence="2" id="KW-1185">Reference proteome</keyword>
<proteinExistence type="predicted"/>
<name>A0AA40A8Z8_9PEZI</name>
<dbReference type="Proteomes" id="UP001172102">
    <property type="component" value="Unassembled WGS sequence"/>
</dbReference>
<sequence length="84" mass="9293">MMSAWKLRLCLPVSPTSKRFEDGVIVKAVPAVKRGNLRQVVPLLDHQTYLPATHSNKTSKKTYNTRDSLIVTDPITSLAVLSMG</sequence>
<evidence type="ECO:0000313" key="2">
    <source>
        <dbReference type="Proteomes" id="UP001172102"/>
    </source>
</evidence>
<comment type="caution">
    <text evidence="1">The sequence shown here is derived from an EMBL/GenBank/DDBJ whole genome shotgun (WGS) entry which is preliminary data.</text>
</comment>
<organism evidence="1 2">
    <name type="scientific">Lasiosphaeris hirsuta</name>
    <dbReference type="NCBI Taxonomy" id="260670"/>
    <lineage>
        <taxon>Eukaryota</taxon>
        <taxon>Fungi</taxon>
        <taxon>Dikarya</taxon>
        <taxon>Ascomycota</taxon>
        <taxon>Pezizomycotina</taxon>
        <taxon>Sordariomycetes</taxon>
        <taxon>Sordariomycetidae</taxon>
        <taxon>Sordariales</taxon>
        <taxon>Lasiosphaeriaceae</taxon>
        <taxon>Lasiosphaeris</taxon>
    </lineage>
</organism>
<evidence type="ECO:0000313" key="1">
    <source>
        <dbReference type="EMBL" id="KAK0711518.1"/>
    </source>
</evidence>
<reference evidence="1" key="1">
    <citation type="submission" date="2023-06" db="EMBL/GenBank/DDBJ databases">
        <title>Genome-scale phylogeny and comparative genomics of the fungal order Sordariales.</title>
        <authorList>
            <consortium name="Lawrence Berkeley National Laboratory"/>
            <person name="Hensen N."/>
            <person name="Bonometti L."/>
            <person name="Westerberg I."/>
            <person name="Brannstrom I.O."/>
            <person name="Guillou S."/>
            <person name="Cros-Aarteil S."/>
            <person name="Calhoun S."/>
            <person name="Haridas S."/>
            <person name="Kuo A."/>
            <person name="Mondo S."/>
            <person name="Pangilinan J."/>
            <person name="Riley R."/>
            <person name="Labutti K."/>
            <person name="Andreopoulos B."/>
            <person name="Lipzen A."/>
            <person name="Chen C."/>
            <person name="Yanf M."/>
            <person name="Daum C."/>
            <person name="Ng V."/>
            <person name="Clum A."/>
            <person name="Steindorff A."/>
            <person name="Ohm R."/>
            <person name="Martin F."/>
            <person name="Silar P."/>
            <person name="Natvig D."/>
            <person name="Lalanne C."/>
            <person name="Gautier V."/>
            <person name="Ament-Velasquez S.L."/>
            <person name="Kruys A."/>
            <person name="Hutchinson M.I."/>
            <person name="Powell A.J."/>
            <person name="Barry K."/>
            <person name="Miller A.N."/>
            <person name="Grigoriev I.V."/>
            <person name="Debuchy R."/>
            <person name="Gladieux P."/>
            <person name="Thoren M.H."/>
            <person name="Johannesson H."/>
        </authorList>
    </citation>
    <scope>NUCLEOTIDE SEQUENCE</scope>
    <source>
        <strain evidence="1">SMH4607-1</strain>
    </source>
</reference>
<gene>
    <name evidence="1" type="ORF">B0H67DRAFT_585578</name>
</gene>
<accession>A0AA40A8Z8</accession>
<dbReference type="AlphaFoldDB" id="A0AA40A8Z8"/>
<protein>
    <submittedName>
        <fullName evidence="1">Uncharacterized protein</fullName>
    </submittedName>
</protein>